<evidence type="ECO:0000313" key="2">
    <source>
        <dbReference type="Proteomes" id="UP000822688"/>
    </source>
</evidence>
<dbReference type="Proteomes" id="UP000822688">
    <property type="component" value="Chromosome 8"/>
</dbReference>
<organism evidence="1 2">
    <name type="scientific">Ceratodon purpureus</name>
    <name type="common">Fire moss</name>
    <name type="synonym">Dicranum purpureum</name>
    <dbReference type="NCBI Taxonomy" id="3225"/>
    <lineage>
        <taxon>Eukaryota</taxon>
        <taxon>Viridiplantae</taxon>
        <taxon>Streptophyta</taxon>
        <taxon>Embryophyta</taxon>
        <taxon>Bryophyta</taxon>
        <taxon>Bryophytina</taxon>
        <taxon>Bryopsida</taxon>
        <taxon>Dicranidae</taxon>
        <taxon>Pseudoditrichales</taxon>
        <taxon>Ditrichaceae</taxon>
        <taxon>Ceratodon</taxon>
    </lineage>
</organism>
<protein>
    <submittedName>
        <fullName evidence="1">Uncharacterized protein</fullName>
    </submittedName>
</protein>
<comment type="caution">
    <text evidence="1">The sequence shown here is derived from an EMBL/GenBank/DDBJ whole genome shotgun (WGS) entry which is preliminary data.</text>
</comment>
<dbReference type="AlphaFoldDB" id="A0A8T0H588"/>
<evidence type="ECO:0000313" key="1">
    <source>
        <dbReference type="EMBL" id="KAG0565308.1"/>
    </source>
</evidence>
<dbReference type="EMBL" id="CM026429">
    <property type="protein sequence ID" value="KAG0565308.1"/>
    <property type="molecule type" value="Genomic_DNA"/>
</dbReference>
<keyword evidence="2" id="KW-1185">Reference proteome</keyword>
<reference evidence="1" key="1">
    <citation type="submission" date="2020-06" db="EMBL/GenBank/DDBJ databases">
        <title>WGS assembly of Ceratodon purpureus strain R40.</title>
        <authorList>
            <person name="Carey S.B."/>
            <person name="Jenkins J."/>
            <person name="Shu S."/>
            <person name="Lovell J.T."/>
            <person name="Sreedasyam A."/>
            <person name="Maumus F."/>
            <person name="Tiley G.P."/>
            <person name="Fernandez-Pozo N."/>
            <person name="Barry K."/>
            <person name="Chen C."/>
            <person name="Wang M."/>
            <person name="Lipzen A."/>
            <person name="Daum C."/>
            <person name="Saski C.A."/>
            <person name="Payton A.C."/>
            <person name="Mcbreen J.C."/>
            <person name="Conrad R.E."/>
            <person name="Kollar L.M."/>
            <person name="Olsson S."/>
            <person name="Huttunen S."/>
            <person name="Landis J.B."/>
            <person name="Wickett N.J."/>
            <person name="Johnson M.G."/>
            <person name="Rensing S.A."/>
            <person name="Grimwood J."/>
            <person name="Schmutz J."/>
            <person name="Mcdaniel S.F."/>
        </authorList>
    </citation>
    <scope>NUCLEOTIDE SEQUENCE</scope>
    <source>
        <strain evidence="1">R40</strain>
    </source>
</reference>
<accession>A0A8T0H588</accession>
<proteinExistence type="predicted"/>
<sequence>MVGLTGEMVVPSCVQGRAMICVARPGVSSQGVRGGVIGLGSVRSSSSVSVKSFAVCTYLNHRIQLSIVSTVERSVPLGDLLQRKSVVGWRMGFVECGGVGELPEDGSGRKRRVGVRGSKLVCRGSLLDSASVCLVLAEMDSENLQNLIIGASVLVATSASLYYGLKGEPVTCANCGGNGGTKCVFCIDGKMKTESGLSDCRVCKGAGLILCKTCKGSGYSRRM</sequence>
<name>A0A8T0H588_CERPU</name>
<dbReference type="PANTHER" id="PTHR15852:SF52">
    <property type="entry name" value="THYLAKOID LUMENAL P17.1 PROTEIN"/>
    <property type="match status" value="1"/>
</dbReference>
<dbReference type="PANTHER" id="PTHR15852">
    <property type="entry name" value="PLASTID TRANSCRIPTIONALLY ACTIVE PROTEIN"/>
    <property type="match status" value="1"/>
</dbReference>
<gene>
    <name evidence="1" type="ORF">KC19_8G180700</name>
</gene>